<dbReference type="AlphaFoldDB" id="A0A371F3T8"/>
<keyword evidence="2" id="KW-1185">Reference proteome</keyword>
<protein>
    <submittedName>
        <fullName evidence="1">Uncharacterized protein</fullName>
    </submittedName>
</protein>
<sequence>MHRVRMIRLRLWVEPKRRVMEEEITMTIVGVHVPLGKRGMRGMSDKRDIREKRGVKGLIEEKRIRGMIKQVITSFDIQDRKRVRLITLPFGDYSLIWWTFMMDDIRKERDLFHLQMQETYIISSRDYIKGPKTYRKPSLERVKRPQCKIPAWSYATLEELVHQEIKVEM</sequence>
<comment type="caution">
    <text evidence="1">The sequence shown here is derived from an EMBL/GenBank/DDBJ whole genome shotgun (WGS) entry which is preliminary data.</text>
</comment>
<organism evidence="1 2">
    <name type="scientific">Mucuna pruriens</name>
    <name type="common">Velvet bean</name>
    <name type="synonym">Dolichos pruriens</name>
    <dbReference type="NCBI Taxonomy" id="157652"/>
    <lineage>
        <taxon>Eukaryota</taxon>
        <taxon>Viridiplantae</taxon>
        <taxon>Streptophyta</taxon>
        <taxon>Embryophyta</taxon>
        <taxon>Tracheophyta</taxon>
        <taxon>Spermatophyta</taxon>
        <taxon>Magnoliopsida</taxon>
        <taxon>eudicotyledons</taxon>
        <taxon>Gunneridae</taxon>
        <taxon>Pentapetalae</taxon>
        <taxon>rosids</taxon>
        <taxon>fabids</taxon>
        <taxon>Fabales</taxon>
        <taxon>Fabaceae</taxon>
        <taxon>Papilionoideae</taxon>
        <taxon>50 kb inversion clade</taxon>
        <taxon>NPAAA clade</taxon>
        <taxon>indigoferoid/millettioid clade</taxon>
        <taxon>Phaseoleae</taxon>
        <taxon>Mucuna</taxon>
    </lineage>
</organism>
<dbReference type="EMBL" id="QJKJ01010699">
    <property type="protein sequence ID" value="RDX72967.1"/>
    <property type="molecule type" value="Genomic_DNA"/>
</dbReference>
<gene>
    <name evidence="1" type="ORF">CR513_47482</name>
</gene>
<dbReference type="OrthoDB" id="1934635at2759"/>
<reference evidence="1" key="1">
    <citation type="submission" date="2018-05" db="EMBL/GenBank/DDBJ databases">
        <title>Draft genome of Mucuna pruriens seed.</title>
        <authorList>
            <person name="Nnadi N.E."/>
            <person name="Vos R."/>
            <person name="Hasami M.H."/>
            <person name="Devisetty U.K."/>
            <person name="Aguiy J.C."/>
        </authorList>
    </citation>
    <scope>NUCLEOTIDE SEQUENCE [LARGE SCALE GENOMIC DNA]</scope>
    <source>
        <strain evidence="1">JCA_2017</strain>
    </source>
</reference>
<accession>A0A371F3T8</accession>
<proteinExistence type="predicted"/>
<evidence type="ECO:0000313" key="2">
    <source>
        <dbReference type="Proteomes" id="UP000257109"/>
    </source>
</evidence>
<evidence type="ECO:0000313" key="1">
    <source>
        <dbReference type="EMBL" id="RDX72967.1"/>
    </source>
</evidence>
<feature type="non-terminal residue" evidence="1">
    <location>
        <position position="1"/>
    </location>
</feature>
<name>A0A371F3T8_MUCPR</name>
<dbReference type="Proteomes" id="UP000257109">
    <property type="component" value="Unassembled WGS sequence"/>
</dbReference>